<reference evidence="2 3" key="1">
    <citation type="submission" date="2019-04" db="EMBL/GenBank/DDBJ databases">
        <title>Genome of a novel bacterium Candidatus Jettenia ecosi reconstructed from metagenome of an anammox bioreactor.</title>
        <authorList>
            <person name="Mardanov A.V."/>
            <person name="Beletsky A.V."/>
            <person name="Ravin N.V."/>
            <person name="Botchkova E.A."/>
            <person name="Litti Y.V."/>
            <person name="Nozhevnikova A.N."/>
        </authorList>
    </citation>
    <scope>NUCLEOTIDE SEQUENCE [LARGE SCALE GENOMIC DNA]</scope>
    <source>
        <strain evidence="2">J2</strain>
    </source>
</reference>
<dbReference type="PANTHER" id="PTHR23419">
    <property type="entry name" value="DIVALENT CATION TOLERANCE CUTA-RELATED"/>
    <property type="match status" value="1"/>
</dbReference>
<dbReference type="Pfam" id="PF03091">
    <property type="entry name" value="CutA1"/>
    <property type="match status" value="1"/>
</dbReference>
<dbReference type="GO" id="GO:0010038">
    <property type="term" value="P:response to metal ion"/>
    <property type="evidence" value="ECO:0007669"/>
    <property type="project" value="InterPro"/>
</dbReference>
<dbReference type="SUPFAM" id="SSF54913">
    <property type="entry name" value="GlnB-like"/>
    <property type="match status" value="1"/>
</dbReference>
<name>A0A533QDB5_9BACT</name>
<dbReference type="EMBL" id="SULG01000014">
    <property type="protein sequence ID" value="TLD42745.1"/>
    <property type="molecule type" value="Genomic_DNA"/>
</dbReference>
<dbReference type="InterPro" id="IPR015867">
    <property type="entry name" value="N-reg_PII/ATP_PRibTrfase_C"/>
</dbReference>
<protein>
    <submittedName>
        <fullName evidence="2">Periplasmic divalent cation tolerance protein CutA</fullName>
    </submittedName>
</protein>
<evidence type="ECO:0000313" key="3">
    <source>
        <dbReference type="Proteomes" id="UP000319783"/>
    </source>
</evidence>
<dbReference type="InterPro" id="IPR004323">
    <property type="entry name" value="Ion_tolerance_CutA"/>
</dbReference>
<gene>
    <name evidence="2" type="ORF">JETT_0980</name>
</gene>
<dbReference type="AlphaFoldDB" id="A0A533QDB5"/>
<proteinExistence type="inferred from homology"/>
<dbReference type="PANTHER" id="PTHR23419:SF8">
    <property type="entry name" value="FI09726P"/>
    <property type="match status" value="1"/>
</dbReference>
<dbReference type="GO" id="GO:0005507">
    <property type="term" value="F:copper ion binding"/>
    <property type="evidence" value="ECO:0007669"/>
    <property type="project" value="TreeGrafter"/>
</dbReference>
<sequence length="163" mass="18454">MFALMNFNSVGQTFRFAIPAHIFWRGSKAKALPYIDTCRPCIILSNYGNVEVTWNGMSKVIIILSTAKSLEEARRIGNILVEEGHVACCNIVQSVESIFKWQGKLCAEHEVLMILKTKGDKFDIVEKRIRQLHSYEVPEIIAIPLSHGSKNYLDWVVQETGIS</sequence>
<dbReference type="Proteomes" id="UP000319783">
    <property type="component" value="Unassembled WGS sequence"/>
</dbReference>
<organism evidence="2 3">
    <name type="scientific">Candidatus Jettenia ecosi</name>
    <dbReference type="NCBI Taxonomy" id="2494326"/>
    <lineage>
        <taxon>Bacteria</taxon>
        <taxon>Pseudomonadati</taxon>
        <taxon>Planctomycetota</taxon>
        <taxon>Candidatus Brocadiia</taxon>
        <taxon>Candidatus Brocadiales</taxon>
        <taxon>Candidatus Brocadiaceae</taxon>
        <taxon>Candidatus Jettenia</taxon>
    </lineage>
</organism>
<evidence type="ECO:0000313" key="2">
    <source>
        <dbReference type="EMBL" id="TLD42745.1"/>
    </source>
</evidence>
<evidence type="ECO:0000256" key="1">
    <source>
        <dbReference type="ARBA" id="ARBA00010169"/>
    </source>
</evidence>
<comment type="similarity">
    <text evidence="1">Belongs to the CutA family.</text>
</comment>
<accession>A0A533QDB5</accession>
<dbReference type="InterPro" id="IPR011322">
    <property type="entry name" value="N-reg_PII-like_a/b"/>
</dbReference>
<comment type="caution">
    <text evidence="2">The sequence shown here is derived from an EMBL/GenBank/DDBJ whole genome shotgun (WGS) entry which is preliminary data.</text>
</comment>
<dbReference type="Gene3D" id="3.30.70.120">
    <property type="match status" value="1"/>
</dbReference>